<keyword evidence="5 7" id="KW-0067">ATP-binding</keyword>
<evidence type="ECO:0000313" key="9">
    <source>
        <dbReference type="Proteomes" id="UP000034213"/>
    </source>
</evidence>
<dbReference type="GO" id="GO:0005524">
    <property type="term" value="F:ATP binding"/>
    <property type="evidence" value="ECO:0007669"/>
    <property type="project" value="UniProtKB-UniRule"/>
</dbReference>
<feature type="binding site" evidence="5">
    <location>
        <position position="130"/>
    </location>
    <ligand>
        <name>AMP</name>
        <dbReference type="ChEBI" id="CHEBI:456215"/>
    </ligand>
</feature>
<comment type="subunit">
    <text evidence="5 7">Monomer.</text>
</comment>
<dbReference type="PROSITE" id="PS00113">
    <property type="entry name" value="ADENYLATE_KINASE"/>
    <property type="match status" value="1"/>
</dbReference>
<dbReference type="HAMAP" id="MF_00235">
    <property type="entry name" value="Adenylate_kinase_Adk"/>
    <property type="match status" value="1"/>
</dbReference>
<feature type="binding site" evidence="5">
    <location>
        <begin position="10"/>
        <end position="15"/>
    </location>
    <ligand>
        <name>ATP</name>
        <dbReference type="ChEBI" id="CHEBI:30616"/>
    </ligand>
</feature>
<evidence type="ECO:0000256" key="1">
    <source>
        <dbReference type="ARBA" id="ARBA00022679"/>
    </source>
</evidence>
<evidence type="ECO:0000256" key="6">
    <source>
        <dbReference type="RuleBase" id="RU003330"/>
    </source>
</evidence>
<keyword evidence="2 5" id="KW-0545">Nucleotide biosynthesis</keyword>
<dbReference type="AlphaFoldDB" id="A0A0G1C4P3"/>
<evidence type="ECO:0000256" key="5">
    <source>
        <dbReference type="HAMAP-Rule" id="MF_00235"/>
    </source>
</evidence>
<keyword evidence="1 5" id="KW-0808">Transferase</keyword>
<dbReference type="GO" id="GO:0005737">
    <property type="term" value="C:cytoplasm"/>
    <property type="evidence" value="ECO:0007669"/>
    <property type="project" value="UniProtKB-SubCell"/>
</dbReference>
<dbReference type="Gene3D" id="3.40.50.300">
    <property type="entry name" value="P-loop containing nucleotide triphosphate hydrolases"/>
    <property type="match status" value="1"/>
</dbReference>
<dbReference type="Pfam" id="PF00406">
    <property type="entry name" value="ADK"/>
    <property type="match status" value="1"/>
</dbReference>
<feature type="binding site" evidence="5">
    <location>
        <position position="128"/>
    </location>
    <ligand>
        <name>ATP</name>
        <dbReference type="ChEBI" id="CHEBI:30616"/>
    </ligand>
</feature>
<gene>
    <name evidence="5" type="primary">adk</name>
    <name evidence="8" type="ORF">UV54_C0002G0022</name>
</gene>
<evidence type="ECO:0000256" key="7">
    <source>
        <dbReference type="RuleBase" id="RU003331"/>
    </source>
</evidence>
<dbReference type="EC" id="2.7.4.3" evidence="5 7"/>
<feature type="binding site" evidence="5">
    <location>
        <position position="31"/>
    </location>
    <ligand>
        <name>AMP</name>
        <dbReference type="ChEBI" id="CHEBI:456215"/>
    </ligand>
</feature>
<dbReference type="STRING" id="1618369.UV54_C0002G0022"/>
<dbReference type="InterPro" id="IPR033690">
    <property type="entry name" value="Adenylat_kinase_CS"/>
</dbReference>
<comment type="domain">
    <text evidence="5">Consists of three domains, a large central CORE domain and two small peripheral domains, NMPbind and LID, which undergo movements during catalysis. The LID domain closes over the site of phosphoryl transfer upon ATP binding. Assembling and dissambling the active center during each catalytic cycle provides an effective means to prevent ATP hydrolysis.</text>
</comment>
<proteinExistence type="inferred from homology"/>
<dbReference type="Proteomes" id="UP000034213">
    <property type="component" value="Unassembled WGS sequence"/>
</dbReference>
<accession>A0A0G1C4P3</accession>
<feature type="binding site" evidence="5">
    <location>
        <position position="175"/>
    </location>
    <ligand>
        <name>ATP</name>
        <dbReference type="ChEBI" id="CHEBI:30616"/>
    </ligand>
</feature>
<dbReference type="PRINTS" id="PR00094">
    <property type="entry name" value="ADENYLTKNASE"/>
</dbReference>
<protein>
    <recommendedName>
        <fullName evidence="5 7">Adenylate kinase</fullName>
        <shortName evidence="5">AK</shortName>
        <ecNumber evidence="5 7">2.7.4.3</ecNumber>
    </recommendedName>
    <alternativeName>
        <fullName evidence="5">ATP-AMP transphosphorylase</fullName>
    </alternativeName>
    <alternativeName>
        <fullName evidence="5">ATP:AMP phosphotransferase</fullName>
    </alternativeName>
    <alternativeName>
        <fullName evidence="5">Adenylate monophosphate kinase</fullName>
    </alternativeName>
</protein>
<name>A0A0G1C4P3_9BACT</name>
<dbReference type="PANTHER" id="PTHR23359">
    <property type="entry name" value="NUCLEOTIDE KINASE"/>
    <property type="match status" value="1"/>
</dbReference>
<comment type="pathway">
    <text evidence="5">Purine metabolism; AMP biosynthesis via salvage pathway; AMP from ADP: step 1/1.</text>
</comment>
<evidence type="ECO:0000256" key="4">
    <source>
        <dbReference type="ARBA" id="ARBA00022777"/>
    </source>
</evidence>
<evidence type="ECO:0000256" key="2">
    <source>
        <dbReference type="ARBA" id="ARBA00022727"/>
    </source>
</evidence>
<dbReference type="CDD" id="cd01428">
    <property type="entry name" value="ADK"/>
    <property type="match status" value="1"/>
</dbReference>
<comment type="caution">
    <text evidence="8">The sequence shown here is derived from an EMBL/GenBank/DDBJ whole genome shotgun (WGS) entry which is preliminary data.</text>
</comment>
<organism evidence="8 9">
    <name type="scientific">Candidatus Beckwithbacteria bacterium GW2011_GWA2_43_10</name>
    <dbReference type="NCBI Taxonomy" id="1618369"/>
    <lineage>
        <taxon>Bacteria</taxon>
        <taxon>Candidatus Beckwithiibacteriota</taxon>
    </lineage>
</organism>
<comment type="caution">
    <text evidence="5">Lacks conserved residue(s) required for the propagation of feature annotation.</text>
</comment>
<feature type="binding site" evidence="5">
    <location>
        <begin position="86"/>
        <end position="89"/>
    </location>
    <ligand>
        <name>AMP</name>
        <dbReference type="ChEBI" id="CHEBI:456215"/>
    </ligand>
</feature>
<feature type="binding site" evidence="5">
    <location>
        <position position="147"/>
    </location>
    <ligand>
        <name>AMP</name>
        <dbReference type="ChEBI" id="CHEBI:456215"/>
    </ligand>
</feature>
<sequence>MFIIFYGPEGSGKSTQAKMLAKDLQLPYLGSGDLVRKYAAEDQGIMGEICRESLSLGHYVADSEMFVLWKQRLKESDVQNGFIIDGFPRNSSQALFLADKLDKYGHQVDYVFYLAVSEAESVKRLLARGRTNPDGSLHDSQEKIKKRLKMYADQEADVLKFYEEEGFLHKINGEQIIEKIFDDIKALIQPPKTTSNVHDRYN</sequence>
<comment type="subcellular location">
    <subcellularLocation>
        <location evidence="5 7">Cytoplasm</location>
    </subcellularLocation>
</comment>
<dbReference type="SUPFAM" id="SSF52540">
    <property type="entry name" value="P-loop containing nucleoside triphosphate hydrolases"/>
    <property type="match status" value="1"/>
</dbReference>
<keyword evidence="5" id="KW-0963">Cytoplasm</keyword>
<dbReference type="InterPro" id="IPR000850">
    <property type="entry name" value="Adenylat/UMP-CMP_kin"/>
</dbReference>
<dbReference type="InterPro" id="IPR027417">
    <property type="entry name" value="P-loop_NTPase"/>
</dbReference>
<comment type="catalytic activity">
    <reaction evidence="5 7">
        <text>AMP + ATP = 2 ADP</text>
        <dbReference type="Rhea" id="RHEA:12973"/>
        <dbReference type="ChEBI" id="CHEBI:30616"/>
        <dbReference type="ChEBI" id="CHEBI:456215"/>
        <dbReference type="ChEBI" id="CHEBI:456216"/>
        <dbReference type="EC" id="2.7.4.3"/>
    </reaction>
</comment>
<feature type="binding site" evidence="5">
    <location>
        <position position="36"/>
    </location>
    <ligand>
        <name>AMP</name>
        <dbReference type="ChEBI" id="CHEBI:456215"/>
    </ligand>
</feature>
<evidence type="ECO:0000256" key="3">
    <source>
        <dbReference type="ARBA" id="ARBA00022741"/>
    </source>
</evidence>
<keyword evidence="4 5" id="KW-0418">Kinase</keyword>
<comment type="similarity">
    <text evidence="5 6">Belongs to the adenylate kinase family.</text>
</comment>
<feature type="binding site" evidence="5">
    <location>
        <begin position="58"/>
        <end position="60"/>
    </location>
    <ligand>
        <name>AMP</name>
        <dbReference type="ChEBI" id="CHEBI:456215"/>
    </ligand>
</feature>
<evidence type="ECO:0000313" key="8">
    <source>
        <dbReference type="EMBL" id="KKS80610.1"/>
    </source>
</evidence>
<comment type="function">
    <text evidence="5">Catalyzes the reversible transfer of the terminal phosphate group between ATP and AMP. Plays an important role in cellular energy homeostasis and in adenine nucleotide metabolism.</text>
</comment>
<reference evidence="8 9" key="1">
    <citation type="journal article" date="2015" name="Nature">
        <title>rRNA introns, odd ribosomes, and small enigmatic genomes across a large radiation of phyla.</title>
        <authorList>
            <person name="Brown C.T."/>
            <person name="Hug L.A."/>
            <person name="Thomas B.C."/>
            <person name="Sharon I."/>
            <person name="Castelle C.J."/>
            <person name="Singh A."/>
            <person name="Wilkins M.J."/>
            <person name="Williams K.H."/>
            <person name="Banfield J.F."/>
        </authorList>
    </citation>
    <scope>NUCLEOTIDE SEQUENCE [LARGE SCALE GENOMIC DNA]</scope>
</reference>
<keyword evidence="3 5" id="KW-0547">Nucleotide-binding</keyword>
<dbReference type="UniPathway" id="UPA00588">
    <property type="reaction ID" value="UER00649"/>
</dbReference>
<dbReference type="EMBL" id="LCEW01000002">
    <property type="protein sequence ID" value="KKS80610.1"/>
    <property type="molecule type" value="Genomic_DNA"/>
</dbReference>
<dbReference type="GO" id="GO:0044209">
    <property type="term" value="P:AMP salvage"/>
    <property type="evidence" value="ECO:0007669"/>
    <property type="project" value="UniProtKB-UniRule"/>
</dbReference>
<feature type="binding site" evidence="5">
    <location>
        <position position="93"/>
    </location>
    <ligand>
        <name>AMP</name>
        <dbReference type="ChEBI" id="CHEBI:456215"/>
    </ligand>
</feature>
<dbReference type="GO" id="GO:0004017">
    <property type="term" value="F:AMP kinase activity"/>
    <property type="evidence" value="ECO:0007669"/>
    <property type="project" value="UniProtKB-UniRule"/>
</dbReference>